<proteinExistence type="predicted"/>
<name>A0ACB5SBL9_9PEZI</name>
<comment type="caution">
    <text evidence="1">The sequence shown here is derived from an EMBL/GenBank/DDBJ whole genome shotgun (WGS) entry which is preliminary data.</text>
</comment>
<dbReference type="EMBL" id="BSXG01000066">
    <property type="protein sequence ID" value="GME33927.1"/>
    <property type="molecule type" value="Genomic_DNA"/>
</dbReference>
<dbReference type="Proteomes" id="UP001165186">
    <property type="component" value="Unassembled WGS sequence"/>
</dbReference>
<evidence type="ECO:0000313" key="1">
    <source>
        <dbReference type="EMBL" id="GME33927.1"/>
    </source>
</evidence>
<organism evidence="1 2">
    <name type="scientific">Neofusicoccum parvum</name>
    <dbReference type="NCBI Taxonomy" id="310453"/>
    <lineage>
        <taxon>Eukaryota</taxon>
        <taxon>Fungi</taxon>
        <taxon>Dikarya</taxon>
        <taxon>Ascomycota</taxon>
        <taxon>Pezizomycotina</taxon>
        <taxon>Dothideomycetes</taxon>
        <taxon>Dothideomycetes incertae sedis</taxon>
        <taxon>Botryosphaeriales</taxon>
        <taxon>Botryosphaeriaceae</taxon>
        <taxon>Neofusicoccum</taxon>
    </lineage>
</organism>
<gene>
    <name evidence="1" type="primary">g1195</name>
    <name evidence="1" type="ORF">NpPPO83_00001195</name>
</gene>
<keyword evidence="2" id="KW-1185">Reference proteome</keyword>
<protein>
    <submittedName>
        <fullName evidence="1">Uncharacterized protein</fullName>
    </submittedName>
</protein>
<accession>A0ACB5SBL9</accession>
<sequence length="108" mass="10552">MHFTGLVTAALATAAVAAPSNAIVQRQAETTPNVTPAQLVFAAQADDCSILSCAAVIASAGCIAAGIATAEVPAVLGCVAGGASQLCKCAPCIQSLEDFLNSNGLCTS</sequence>
<evidence type="ECO:0000313" key="2">
    <source>
        <dbReference type="Proteomes" id="UP001165186"/>
    </source>
</evidence>
<reference evidence="1" key="1">
    <citation type="submission" date="2024-09" db="EMBL/GenBank/DDBJ databases">
        <title>Draft Genome Sequences of Neofusicoccum parvum.</title>
        <authorList>
            <person name="Ashida A."/>
            <person name="Camagna M."/>
            <person name="Tanaka A."/>
            <person name="Takemoto D."/>
        </authorList>
    </citation>
    <scope>NUCLEOTIDE SEQUENCE</scope>
    <source>
        <strain evidence="1">PPO83</strain>
    </source>
</reference>